<evidence type="ECO:0000256" key="1">
    <source>
        <dbReference type="SAM" id="MobiDB-lite"/>
    </source>
</evidence>
<feature type="region of interest" description="Disordered" evidence="1">
    <location>
        <begin position="87"/>
        <end position="112"/>
    </location>
</feature>
<accession>A0A1T4YKL5</accession>
<protein>
    <submittedName>
        <fullName evidence="2">Uncharacterized protein</fullName>
    </submittedName>
</protein>
<gene>
    <name evidence="2" type="ORF">SAMN02745166_03616</name>
</gene>
<dbReference type="AlphaFoldDB" id="A0A1T4YKL5"/>
<feature type="region of interest" description="Disordered" evidence="1">
    <location>
        <begin position="47"/>
        <end position="71"/>
    </location>
</feature>
<proteinExistence type="predicted"/>
<feature type="compositionally biased region" description="Basic and acidic residues" evidence="1">
    <location>
        <begin position="186"/>
        <end position="202"/>
    </location>
</feature>
<sequence length="231" mass="25435">MRSLLAARKSKRDPYPHQALKIGLRLRPGVAASLLAAWRSKRASYPHPALKMGSPGLRGRQKTRHVVQPATAGRSGRITFGRKEVQARFLSTSSPEDRLSTTSRSSEDEARPLGLRLRAGVAASLLAARKSKRASYPHPALKIGSPRLRGRLKTRHVVRPATAARSGRITFGRMEVQARFLSTSSPEDRLSTTSRSSEDEACRSACDCGQEWPHHSWPQGSPSEILIHIKP</sequence>
<reference evidence="3" key="1">
    <citation type="submission" date="2017-02" db="EMBL/GenBank/DDBJ databases">
        <authorList>
            <person name="Varghese N."/>
            <person name="Submissions S."/>
        </authorList>
    </citation>
    <scope>NUCLEOTIDE SEQUENCE [LARGE SCALE GENOMIC DNA]</scope>
    <source>
        <strain evidence="3">ATCC 700200</strain>
    </source>
</reference>
<evidence type="ECO:0000313" key="3">
    <source>
        <dbReference type="Proteomes" id="UP000190774"/>
    </source>
</evidence>
<evidence type="ECO:0000313" key="2">
    <source>
        <dbReference type="EMBL" id="SKB02296.1"/>
    </source>
</evidence>
<feature type="region of interest" description="Disordered" evidence="1">
    <location>
        <begin position="182"/>
        <end position="204"/>
    </location>
</feature>
<organism evidence="2 3">
    <name type="scientific">Prosthecobacter debontii</name>
    <dbReference type="NCBI Taxonomy" id="48467"/>
    <lineage>
        <taxon>Bacteria</taxon>
        <taxon>Pseudomonadati</taxon>
        <taxon>Verrucomicrobiota</taxon>
        <taxon>Verrucomicrobiia</taxon>
        <taxon>Verrucomicrobiales</taxon>
        <taxon>Verrucomicrobiaceae</taxon>
        <taxon>Prosthecobacter</taxon>
    </lineage>
</organism>
<keyword evidence="3" id="KW-1185">Reference proteome</keyword>
<feature type="compositionally biased region" description="Basic and acidic residues" evidence="1">
    <location>
        <begin position="95"/>
        <end position="111"/>
    </location>
</feature>
<name>A0A1T4YKL5_9BACT</name>
<dbReference type="Proteomes" id="UP000190774">
    <property type="component" value="Unassembled WGS sequence"/>
</dbReference>
<dbReference type="EMBL" id="FUYE01000013">
    <property type="protein sequence ID" value="SKB02296.1"/>
    <property type="molecule type" value="Genomic_DNA"/>
</dbReference>